<dbReference type="Proteomes" id="UP000609849">
    <property type="component" value="Unassembled WGS sequence"/>
</dbReference>
<dbReference type="PROSITE" id="PS50206">
    <property type="entry name" value="RHODANESE_3"/>
    <property type="match status" value="1"/>
</dbReference>
<name>A0ABR7JQF7_9FIRM</name>
<dbReference type="SMART" id="SM00450">
    <property type="entry name" value="RHOD"/>
    <property type="match status" value="1"/>
</dbReference>
<comment type="caution">
    <text evidence="2">The sequence shown here is derived from an EMBL/GenBank/DDBJ whole genome shotgun (WGS) entry which is preliminary data.</text>
</comment>
<dbReference type="RefSeq" id="WP_153924451.1">
    <property type="nucleotide sequence ID" value="NZ_JACRWE010000004.1"/>
</dbReference>
<feature type="domain" description="Rhodanese" evidence="1">
    <location>
        <begin position="27"/>
        <end position="113"/>
    </location>
</feature>
<organism evidence="2 3">
    <name type="scientific">Romboutsia faecis</name>
    <dbReference type="NCBI Taxonomy" id="2764597"/>
    <lineage>
        <taxon>Bacteria</taxon>
        <taxon>Bacillati</taxon>
        <taxon>Bacillota</taxon>
        <taxon>Clostridia</taxon>
        <taxon>Peptostreptococcales</taxon>
        <taxon>Peptostreptococcaceae</taxon>
        <taxon>Romboutsia</taxon>
    </lineage>
</organism>
<sequence length="113" mass="12616">MSFFSELFKGSKHKDIDGVELNTLLKNNKKTLILDVRTSGEYSNFHIPKSKNIPVHELKSKLDTLNLYKDSNIVVYCASGARSNSAAKTLSRNGFNNVYNLKGGVSSYISKKK</sequence>
<dbReference type="EMBL" id="JACRWE010000004">
    <property type="protein sequence ID" value="MBC5997124.1"/>
    <property type="molecule type" value="Genomic_DNA"/>
</dbReference>
<reference evidence="2 3" key="1">
    <citation type="submission" date="2020-08" db="EMBL/GenBank/DDBJ databases">
        <authorList>
            <person name="Liu C."/>
            <person name="Sun Q."/>
        </authorList>
    </citation>
    <scope>NUCLEOTIDE SEQUENCE [LARGE SCALE GENOMIC DNA]</scope>
    <source>
        <strain evidence="2 3">NSJ-18</strain>
    </source>
</reference>
<protein>
    <submittedName>
        <fullName evidence="2">Rhodanese-like domain-containing protein</fullName>
    </submittedName>
</protein>
<dbReference type="PANTHER" id="PTHR43031:SF1">
    <property type="entry name" value="PYRIDINE NUCLEOTIDE-DISULPHIDE OXIDOREDUCTASE"/>
    <property type="match status" value="1"/>
</dbReference>
<dbReference type="InterPro" id="IPR050229">
    <property type="entry name" value="GlpE_sulfurtransferase"/>
</dbReference>
<evidence type="ECO:0000259" key="1">
    <source>
        <dbReference type="PROSITE" id="PS50206"/>
    </source>
</evidence>
<evidence type="ECO:0000313" key="3">
    <source>
        <dbReference type="Proteomes" id="UP000609849"/>
    </source>
</evidence>
<keyword evidence="3" id="KW-1185">Reference proteome</keyword>
<proteinExistence type="predicted"/>
<dbReference type="InterPro" id="IPR036873">
    <property type="entry name" value="Rhodanese-like_dom_sf"/>
</dbReference>
<dbReference type="CDD" id="cd00158">
    <property type="entry name" value="RHOD"/>
    <property type="match status" value="1"/>
</dbReference>
<accession>A0ABR7JQF7</accession>
<dbReference type="Pfam" id="PF00581">
    <property type="entry name" value="Rhodanese"/>
    <property type="match status" value="1"/>
</dbReference>
<dbReference type="PANTHER" id="PTHR43031">
    <property type="entry name" value="FAD-DEPENDENT OXIDOREDUCTASE"/>
    <property type="match status" value="1"/>
</dbReference>
<dbReference type="Gene3D" id="3.40.250.10">
    <property type="entry name" value="Rhodanese-like domain"/>
    <property type="match status" value="1"/>
</dbReference>
<dbReference type="InterPro" id="IPR001763">
    <property type="entry name" value="Rhodanese-like_dom"/>
</dbReference>
<dbReference type="SUPFAM" id="SSF52821">
    <property type="entry name" value="Rhodanese/Cell cycle control phosphatase"/>
    <property type="match status" value="1"/>
</dbReference>
<gene>
    <name evidence="2" type="ORF">H8923_10150</name>
</gene>
<evidence type="ECO:0000313" key="2">
    <source>
        <dbReference type="EMBL" id="MBC5997124.1"/>
    </source>
</evidence>